<reference evidence="1 2" key="1">
    <citation type="submission" date="2023-11" db="EMBL/GenBank/DDBJ databases">
        <title>Winogradskyella pelagius sp. nov., isolated from coastal sediment.</title>
        <authorList>
            <person name="Li F."/>
        </authorList>
    </citation>
    <scope>NUCLEOTIDE SEQUENCE [LARGE SCALE GENOMIC DNA]</scope>
    <source>
        <strain evidence="1 2">KCTC 23502</strain>
    </source>
</reference>
<dbReference type="SUPFAM" id="SSF53448">
    <property type="entry name" value="Nucleotide-diphospho-sugar transferases"/>
    <property type="match status" value="1"/>
</dbReference>
<protein>
    <recommendedName>
        <fullName evidence="3">Glycosyl transferase family 2</fullName>
    </recommendedName>
</protein>
<sequence length="262" mass="30774">MLTFIVPIKSERVSDNWTGFCSLVERTFKSICNQSDQNFKVVAVCHEIPPITFTHRNINYLQVDFKPPVRQSDESNESINKRREIDKGKKLKLGADYAKEKFQTDYIMTVDSDDYVSCRIAEFVNKSDTNEPGWYTKNGYLHFEGKAFLFATFKFSYLCGSSVIVKPELFKYFFDVDPILYFDHRLTVLDSRIELKPLPFYGGIYSMANGENHLMHVSNIKKFNNHKGWMSSAGLSRIITKIKNYRFRFITKKIRREFNFYN</sequence>
<name>A0ABU5ENX3_9FLAO</name>
<dbReference type="EMBL" id="JAXDAE010000013">
    <property type="protein sequence ID" value="MDY2588156.1"/>
    <property type="molecule type" value="Genomic_DNA"/>
</dbReference>
<organism evidence="1 2">
    <name type="scientific">Winogradskyella aquimaris</name>
    <dbReference type="NCBI Taxonomy" id="864074"/>
    <lineage>
        <taxon>Bacteria</taxon>
        <taxon>Pseudomonadati</taxon>
        <taxon>Bacteroidota</taxon>
        <taxon>Flavobacteriia</taxon>
        <taxon>Flavobacteriales</taxon>
        <taxon>Flavobacteriaceae</taxon>
        <taxon>Winogradskyella</taxon>
    </lineage>
</organism>
<accession>A0ABU5ENX3</accession>
<dbReference type="CDD" id="cd00761">
    <property type="entry name" value="Glyco_tranf_GTA_type"/>
    <property type="match status" value="1"/>
</dbReference>
<keyword evidence="2" id="KW-1185">Reference proteome</keyword>
<evidence type="ECO:0000313" key="2">
    <source>
        <dbReference type="Proteomes" id="UP001285855"/>
    </source>
</evidence>
<evidence type="ECO:0000313" key="1">
    <source>
        <dbReference type="EMBL" id="MDY2588156.1"/>
    </source>
</evidence>
<comment type="caution">
    <text evidence="1">The sequence shown here is derived from an EMBL/GenBank/DDBJ whole genome shotgun (WGS) entry which is preliminary data.</text>
</comment>
<evidence type="ECO:0008006" key="3">
    <source>
        <dbReference type="Google" id="ProtNLM"/>
    </source>
</evidence>
<proteinExistence type="predicted"/>
<dbReference type="InterPro" id="IPR029044">
    <property type="entry name" value="Nucleotide-diphossugar_trans"/>
</dbReference>
<dbReference type="Proteomes" id="UP001285855">
    <property type="component" value="Unassembled WGS sequence"/>
</dbReference>
<gene>
    <name evidence="1" type="ORF">SNF14_12470</name>
</gene>
<dbReference type="RefSeq" id="WP_320556504.1">
    <property type="nucleotide sequence ID" value="NZ_JAXDAE010000013.1"/>
</dbReference>